<comment type="caution">
    <text evidence="1">The sequence shown here is derived from an EMBL/GenBank/DDBJ whole genome shotgun (WGS) entry which is preliminary data.</text>
</comment>
<dbReference type="OrthoDB" id="10406261at2759"/>
<evidence type="ECO:0000313" key="2">
    <source>
        <dbReference type="Proteomes" id="UP000663882"/>
    </source>
</evidence>
<dbReference type="AlphaFoldDB" id="A0A815SU15"/>
<proteinExistence type="predicted"/>
<sequence>MYRVSQKKNDDCSIKYFGVNSIVDEFMLFGKQSFSNFEIEIHRAANSRIPKIDLLIISTAKGAIKENIDPTSRSLYFENDIGGRILFMPWTSLTISNLDTNQTKNDLRKPTNDFISTTLKKVRTLCKNHIDTICFSTTDWENFHSFGEQFANEILRSLKIELETSEYSNYKWKILFIFDDQQTDLYGRFSQAISSIQTNNNIDEEFYYPIASM</sequence>
<organism evidence="1 2">
    <name type="scientific">Rotaria sordida</name>
    <dbReference type="NCBI Taxonomy" id="392033"/>
    <lineage>
        <taxon>Eukaryota</taxon>
        <taxon>Metazoa</taxon>
        <taxon>Spiralia</taxon>
        <taxon>Gnathifera</taxon>
        <taxon>Rotifera</taxon>
        <taxon>Eurotatoria</taxon>
        <taxon>Bdelloidea</taxon>
        <taxon>Philodinida</taxon>
        <taxon>Philodinidae</taxon>
        <taxon>Rotaria</taxon>
    </lineage>
</organism>
<dbReference type="EMBL" id="CAJNOO010010409">
    <property type="protein sequence ID" value="CAF1498195.1"/>
    <property type="molecule type" value="Genomic_DNA"/>
</dbReference>
<accession>A0A815SU15</accession>
<gene>
    <name evidence="1" type="ORF">RFH988_LOCUS38665</name>
</gene>
<dbReference type="Proteomes" id="UP000663882">
    <property type="component" value="Unassembled WGS sequence"/>
</dbReference>
<name>A0A815SU15_9BILA</name>
<protein>
    <submittedName>
        <fullName evidence="1">Uncharacterized protein</fullName>
    </submittedName>
</protein>
<evidence type="ECO:0000313" key="1">
    <source>
        <dbReference type="EMBL" id="CAF1498195.1"/>
    </source>
</evidence>
<reference evidence="1" key="1">
    <citation type="submission" date="2021-02" db="EMBL/GenBank/DDBJ databases">
        <authorList>
            <person name="Nowell W R."/>
        </authorList>
    </citation>
    <scope>NUCLEOTIDE SEQUENCE</scope>
</reference>